<evidence type="ECO:0000313" key="14">
    <source>
        <dbReference type="EMBL" id="KYN21918.1"/>
    </source>
</evidence>
<dbReference type="GO" id="GO:0140571">
    <property type="term" value="F:transmembrane ascorbate ferrireductase activity"/>
    <property type="evidence" value="ECO:0007669"/>
    <property type="project" value="UniProtKB-EC"/>
</dbReference>
<evidence type="ECO:0000256" key="10">
    <source>
        <dbReference type="ARBA" id="ARBA00023136"/>
    </source>
</evidence>
<keyword evidence="9" id="KW-0408">Iron</keyword>
<evidence type="ECO:0000256" key="5">
    <source>
        <dbReference type="ARBA" id="ARBA00022692"/>
    </source>
</evidence>
<dbReference type="AlphaFoldDB" id="A0A151JA29"/>
<dbReference type="Gene3D" id="1.20.120.1770">
    <property type="match status" value="1"/>
</dbReference>
<feature type="transmembrane region" description="Helical" evidence="12">
    <location>
        <begin position="173"/>
        <end position="198"/>
    </location>
</feature>
<dbReference type="InterPro" id="IPR045150">
    <property type="entry name" value="CYB561D1/2"/>
</dbReference>
<evidence type="ECO:0000256" key="12">
    <source>
        <dbReference type="SAM" id="Phobius"/>
    </source>
</evidence>
<comment type="cofactor">
    <cofactor evidence="1">
        <name>heme b</name>
        <dbReference type="ChEBI" id="CHEBI:60344"/>
    </cofactor>
</comment>
<feature type="domain" description="Cytochrome b561" evidence="13">
    <location>
        <begin position="78"/>
        <end position="274"/>
    </location>
</feature>
<feature type="transmembrane region" description="Helical" evidence="12">
    <location>
        <begin position="252"/>
        <end position="273"/>
    </location>
</feature>
<organism evidence="14 15">
    <name type="scientific">Trachymyrmex cornetzi</name>
    <dbReference type="NCBI Taxonomy" id="471704"/>
    <lineage>
        <taxon>Eukaryota</taxon>
        <taxon>Metazoa</taxon>
        <taxon>Ecdysozoa</taxon>
        <taxon>Arthropoda</taxon>
        <taxon>Hexapoda</taxon>
        <taxon>Insecta</taxon>
        <taxon>Pterygota</taxon>
        <taxon>Neoptera</taxon>
        <taxon>Endopterygota</taxon>
        <taxon>Hymenoptera</taxon>
        <taxon>Apocrita</taxon>
        <taxon>Aculeata</taxon>
        <taxon>Formicoidea</taxon>
        <taxon>Formicidae</taxon>
        <taxon>Myrmicinae</taxon>
        <taxon>Trachymyrmex</taxon>
    </lineage>
</organism>
<evidence type="ECO:0000259" key="13">
    <source>
        <dbReference type="PROSITE" id="PS50939"/>
    </source>
</evidence>
<evidence type="ECO:0000313" key="15">
    <source>
        <dbReference type="Proteomes" id="UP000078492"/>
    </source>
</evidence>
<keyword evidence="3" id="KW-0813">Transport</keyword>
<dbReference type="STRING" id="471704.A0A151JA29"/>
<keyword evidence="5 12" id="KW-0812">Transmembrane</keyword>
<keyword evidence="6" id="KW-0479">Metal-binding</keyword>
<dbReference type="GO" id="GO:0046872">
    <property type="term" value="F:metal ion binding"/>
    <property type="evidence" value="ECO:0007669"/>
    <property type="project" value="UniProtKB-KW"/>
</dbReference>
<evidence type="ECO:0000256" key="3">
    <source>
        <dbReference type="ARBA" id="ARBA00022448"/>
    </source>
</evidence>
<keyword evidence="4" id="KW-0349">Heme</keyword>
<name>A0A151JA29_9HYME</name>
<evidence type="ECO:0000256" key="8">
    <source>
        <dbReference type="ARBA" id="ARBA00022989"/>
    </source>
</evidence>
<dbReference type="Pfam" id="PF03188">
    <property type="entry name" value="Cytochrom_B561"/>
    <property type="match status" value="1"/>
</dbReference>
<gene>
    <name evidence="14" type="ORF">ALC57_05695</name>
</gene>
<dbReference type="PANTHER" id="PTHR15422">
    <property type="entry name" value="OS05G0565100 PROTEIN"/>
    <property type="match status" value="1"/>
</dbReference>
<dbReference type="EMBL" id="KQ979326">
    <property type="protein sequence ID" value="KYN21918.1"/>
    <property type="molecule type" value="Genomic_DNA"/>
</dbReference>
<reference evidence="14 15" key="1">
    <citation type="submission" date="2015-09" db="EMBL/GenBank/DDBJ databases">
        <title>Trachymyrmex cornetzi WGS genome.</title>
        <authorList>
            <person name="Nygaard S."/>
            <person name="Hu H."/>
            <person name="Boomsma J."/>
            <person name="Zhang G."/>
        </authorList>
    </citation>
    <scope>NUCLEOTIDE SEQUENCE [LARGE SCALE GENOMIC DNA]</scope>
    <source>
        <strain evidence="14">Tcor2-1</strain>
        <tissue evidence="14">Whole body</tissue>
    </source>
</reference>
<accession>A0A151JA29</accession>
<dbReference type="InterPro" id="IPR006593">
    <property type="entry name" value="Cyt_b561/ferric_Rdtase_TM"/>
</dbReference>
<feature type="transmembrane region" description="Helical" evidence="12">
    <location>
        <begin position="210"/>
        <end position="229"/>
    </location>
</feature>
<keyword evidence="10 12" id="KW-0472">Membrane</keyword>
<protein>
    <recommendedName>
        <fullName evidence="11">ascorbate ferrireductase (transmembrane)</fullName>
        <ecNumber evidence="11">7.2.1.3</ecNumber>
    </recommendedName>
</protein>
<feature type="transmembrane region" description="Helical" evidence="12">
    <location>
        <begin position="108"/>
        <end position="127"/>
    </location>
</feature>
<evidence type="ECO:0000256" key="9">
    <source>
        <dbReference type="ARBA" id="ARBA00023004"/>
    </source>
</evidence>
<keyword evidence="8 12" id="KW-1133">Transmembrane helix</keyword>
<evidence type="ECO:0000256" key="1">
    <source>
        <dbReference type="ARBA" id="ARBA00001970"/>
    </source>
</evidence>
<evidence type="ECO:0000256" key="4">
    <source>
        <dbReference type="ARBA" id="ARBA00022617"/>
    </source>
</evidence>
<dbReference type="SMART" id="SM00665">
    <property type="entry name" value="B561"/>
    <property type="match status" value="1"/>
</dbReference>
<dbReference type="GO" id="GO:0016020">
    <property type="term" value="C:membrane"/>
    <property type="evidence" value="ECO:0007669"/>
    <property type="project" value="UniProtKB-SubCell"/>
</dbReference>
<feature type="transmembrane region" description="Helical" evidence="12">
    <location>
        <begin position="147"/>
        <end position="167"/>
    </location>
</feature>
<keyword evidence="7" id="KW-0249">Electron transport</keyword>
<feature type="transmembrane region" description="Helical" evidence="12">
    <location>
        <begin position="74"/>
        <end position="96"/>
    </location>
</feature>
<dbReference type="PROSITE" id="PS50939">
    <property type="entry name" value="CYTOCHROME_B561"/>
    <property type="match status" value="1"/>
</dbReference>
<evidence type="ECO:0000256" key="11">
    <source>
        <dbReference type="ARBA" id="ARBA00024225"/>
    </source>
</evidence>
<evidence type="ECO:0000256" key="2">
    <source>
        <dbReference type="ARBA" id="ARBA00004141"/>
    </source>
</evidence>
<dbReference type="PANTHER" id="PTHR15422:SF43">
    <property type="entry name" value="ASCORBATE FERRIREDUCTASE (TRANSMEMBRANE)"/>
    <property type="match status" value="1"/>
</dbReference>
<comment type="subcellular location">
    <subcellularLocation>
        <location evidence="2">Membrane</location>
        <topology evidence="2">Multi-pass membrane protein</topology>
    </subcellularLocation>
</comment>
<evidence type="ECO:0000256" key="6">
    <source>
        <dbReference type="ARBA" id="ARBA00022723"/>
    </source>
</evidence>
<dbReference type="GO" id="GO:0140575">
    <property type="term" value="F:transmembrane monodehydroascorbate reductase activity"/>
    <property type="evidence" value="ECO:0007669"/>
    <property type="project" value="InterPro"/>
</dbReference>
<dbReference type="EC" id="7.2.1.3" evidence="11"/>
<evidence type="ECO:0000256" key="7">
    <source>
        <dbReference type="ARBA" id="ARBA00022982"/>
    </source>
</evidence>
<sequence length="287" mass="32589">MIHILIQHYEFFRLIISHNTIVTNHIYYRTIMNKNNGGFPLQSMGTKSWFLHKDSTEGIVSSGNRKPNSTAQRIIFSTMDTINHILIVLVTLYVVYHAAKEYSVTNVHVILCTIGYILLMSEATLVLASDNMLTASLSRPVNKHLHWILQTVGLILTLVGVGVMYNAKSVHFLSIHSITGISSLVIICIVTLLGYPVWIAWKLRKFVRPTIIKFLHNFLAIIGFIIGMVSQCYGYKKTWICHEMEIKHADDMLLILTILITILSLRGALNSLYRQATNYLKLICPFA</sequence>
<dbReference type="Proteomes" id="UP000078492">
    <property type="component" value="Unassembled WGS sequence"/>
</dbReference>
<keyword evidence="15" id="KW-1185">Reference proteome</keyword>
<proteinExistence type="predicted"/>